<proteinExistence type="predicted"/>
<dbReference type="AlphaFoldDB" id="A0AAW6Q3D2"/>
<protein>
    <submittedName>
        <fullName evidence="3">Helix-turn-helix domain-containing protein</fullName>
    </submittedName>
</protein>
<feature type="compositionally biased region" description="Polar residues" evidence="1">
    <location>
        <begin position="18"/>
        <end position="39"/>
    </location>
</feature>
<evidence type="ECO:0000313" key="4">
    <source>
        <dbReference type="Proteomes" id="UP001213566"/>
    </source>
</evidence>
<evidence type="ECO:0000313" key="3">
    <source>
        <dbReference type="EMBL" id="MDF4187296.1"/>
    </source>
</evidence>
<gene>
    <name evidence="3" type="ORF">PV940_09780</name>
</gene>
<sequence>MRNHGNSLLEIASHTKKSYSTISRELSRNSTGKSYSPSKAQEKYKQRKEKQVPAR</sequence>
<feature type="region of interest" description="Disordered" evidence="1">
    <location>
        <begin position="1"/>
        <end position="55"/>
    </location>
</feature>
<feature type="compositionally biased region" description="Basic and acidic residues" evidence="1">
    <location>
        <begin position="40"/>
        <end position="55"/>
    </location>
</feature>
<comment type="caution">
    <text evidence="3">The sequence shown here is derived from an EMBL/GenBank/DDBJ whole genome shotgun (WGS) entry which is preliminary data.</text>
</comment>
<dbReference type="Proteomes" id="UP001213566">
    <property type="component" value="Unassembled WGS sequence"/>
</dbReference>
<reference evidence="3" key="1">
    <citation type="submission" date="2023-02" db="EMBL/GenBank/DDBJ databases">
        <title>Draft Whole-Genome Sequences of competitive exclusion Lactobacillus salivarius strains for Poultry.</title>
        <authorList>
            <person name="Ma L.M."/>
            <person name="Lopez-Guerra N."/>
            <person name="Zhang G."/>
        </authorList>
    </citation>
    <scope>NUCLEOTIDE SEQUENCE</scope>
    <source>
        <strain evidence="3">Salm-9</strain>
    </source>
</reference>
<evidence type="ECO:0000256" key="1">
    <source>
        <dbReference type="SAM" id="MobiDB-lite"/>
    </source>
</evidence>
<dbReference type="InterPro" id="IPR025246">
    <property type="entry name" value="IS30-like_HTH"/>
</dbReference>
<dbReference type="Pfam" id="PF13936">
    <property type="entry name" value="HTH_38"/>
    <property type="match status" value="1"/>
</dbReference>
<dbReference type="RefSeq" id="WP_233187486.1">
    <property type="nucleotide sequence ID" value="NZ_JACBJR010000067.1"/>
</dbReference>
<accession>A0AAW6Q3D2</accession>
<organism evidence="3 4">
    <name type="scientific">Ligilactobacillus salivarius</name>
    <dbReference type="NCBI Taxonomy" id="1624"/>
    <lineage>
        <taxon>Bacteria</taxon>
        <taxon>Bacillati</taxon>
        <taxon>Bacillota</taxon>
        <taxon>Bacilli</taxon>
        <taxon>Lactobacillales</taxon>
        <taxon>Lactobacillaceae</taxon>
        <taxon>Ligilactobacillus</taxon>
    </lineage>
</organism>
<feature type="domain" description="Transposase IS30-like HTH" evidence="2">
    <location>
        <begin position="1"/>
        <end position="29"/>
    </location>
</feature>
<dbReference type="EMBL" id="JARKHV010000024">
    <property type="protein sequence ID" value="MDF4187296.1"/>
    <property type="molecule type" value="Genomic_DNA"/>
</dbReference>
<name>A0AAW6Q3D2_9LACO</name>
<evidence type="ECO:0000259" key="2">
    <source>
        <dbReference type="Pfam" id="PF13936"/>
    </source>
</evidence>